<dbReference type="InterPro" id="IPR005302">
    <property type="entry name" value="MoCF_Sase_C"/>
</dbReference>
<accession>A0ABQ6LHY2</accession>
<dbReference type="PANTHER" id="PTHR36930:SF1">
    <property type="entry name" value="MOSC DOMAIN-CONTAINING PROTEIN"/>
    <property type="match status" value="1"/>
</dbReference>
<dbReference type="Proteomes" id="UP001239909">
    <property type="component" value="Unassembled WGS sequence"/>
</dbReference>
<dbReference type="PROSITE" id="PS51340">
    <property type="entry name" value="MOSC"/>
    <property type="match status" value="1"/>
</dbReference>
<gene>
    <name evidence="2" type="ORF">LNKW23_21070</name>
</gene>
<evidence type="ECO:0000313" key="3">
    <source>
        <dbReference type="Proteomes" id="UP001239909"/>
    </source>
</evidence>
<sequence>MSILKPTELYGEVVWLGLVPEGVDHIRAEAVDEIALDWGGPVGDVHHGETRPSCVRVRRQYPKGTEIRNVRQLSILSEEEMAEIAAGLGIPHLAPEWLGATLVLRGIPDLTLLPPASRLIAEGAAPALTTDTENGPCQYPAAEIERVHPGRGEAFPKIARHKRGITAWVERPGQLALGDRLRLHLPPQHRWAHG</sequence>
<protein>
    <submittedName>
        <fullName evidence="2">MOSC domain-containing protein</fullName>
    </submittedName>
</protein>
<dbReference type="Pfam" id="PF03473">
    <property type="entry name" value="MOSC"/>
    <property type="match status" value="1"/>
</dbReference>
<dbReference type="InterPro" id="IPR011037">
    <property type="entry name" value="Pyrv_Knase-like_insert_dom_sf"/>
</dbReference>
<feature type="domain" description="MOSC" evidence="1">
    <location>
        <begin position="28"/>
        <end position="184"/>
    </location>
</feature>
<dbReference type="InterPro" id="IPR052716">
    <property type="entry name" value="MOSC_domain"/>
</dbReference>
<dbReference type="Gene3D" id="2.40.33.20">
    <property type="entry name" value="PK beta-barrel domain-like"/>
    <property type="match status" value="1"/>
</dbReference>
<keyword evidence="3" id="KW-1185">Reference proteome</keyword>
<proteinExistence type="predicted"/>
<dbReference type="SUPFAM" id="SSF50800">
    <property type="entry name" value="PK beta-barrel domain-like"/>
    <property type="match status" value="1"/>
</dbReference>
<dbReference type="RefSeq" id="WP_285671686.1">
    <property type="nucleotide sequence ID" value="NZ_BSYI01000014.1"/>
</dbReference>
<organism evidence="2 3">
    <name type="scientific">Paralimibaculum aggregatum</name>
    <dbReference type="NCBI Taxonomy" id="3036245"/>
    <lineage>
        <taxon>Bacteria</taxon>
        <taxon>Pseudomonadati</taxon>
        <taxon>Pseudomonadota</taxon>
        <taxon>Alphaproteobacteria</taxon>
        <taxon>Rhodobacterales</taxon>
        <taxon>Paracoccaceae</taxon>
        <taxon>Paralimibaculum</taxon>
    </lineage>
</organism>
<dbReference type="EMBL" id="BSYI01000014">
    <property type="protein sequence ID" value="GMG82894.1"/>
    <property type="molecule type" value="Genomic_DNA"/>
</dbReference>
<reference evidence="2 3" key="1">
    <citation type="submission" date="2023-04" db="EMBL/GenBank/DDBJ databases">
        <title>Marinoamorphus aggregata gen. nov., sp. Nov., isolate from tissue of brittle star Ophioplocus japonicus.</title>
        <authorList>
            <person name="Kawano K."/>
            <person name="Sawayama S."/>
            <person name="Nakagawa S."/>
        </authorList>
    </citation>
    <scope>NUCLEOTIDE SEQUENCE [LARGE SCALE GENOMIC DNA]</scope>
    <source>
        <strain evidence="2 3">NKW23</strain>
    </source>
</reference>
<evidence type="ECO:0000259" key="1">
    <source>
        <dbReference type="PROSITE" id="PS51340"/>
    </source>
</evidence>
<evidence type="ECO:0000313" key="2">
    <source>
        <dbReference type="EMBL" id="GMG82894.1"/>
    </source>
</evidence>
<comment type="caution">
    <text evidence="2">The sequence shown here is derived from an EMBL/GenBank/DDBJ whole genome shotgun (WGS) entry which is preliminary data.</text>
</comment>
<name>A0ABQ6LHY2_9RHOB</name>
<dbReference type="PANTHER" id="PTHR36930">
    <property type="entry name" value="METAL-SULFUR CLUSTER BIOSYNTHESIS PROTEINS YUAD-RELATED"/>
    <property type="match status" value="1"/>
</dbReference>